<dbReference type="AlphaFoldDB" id="A0A6P6YKV0"/>
<comment type="subcellular location">
    <subcellularLocation>
        <location evidence="1">Membrane</location>
        <topology evidence="1">Multi-pass membrane protein</topology>
    </subcellularLocation>
</comment>
<organism evidence="10 11">
    <name type="scientific">Dermatophagoides pteronyssinus</name>
    <name type="common">European house dust mite</name>
    <dbReference type="NCBI Taxonomy" id="6956"/>
    <lineage>
        <taxon>Eukaryota</taxon>
        <taxon>Metazoa</taxon>
        <taxon>Ecdysozoa</taxon>
        <taxon>Arthropoda</taxon>
        <taxon>Chelicerata</taxon>
        <taxon>Arachnida</taxon>
        <taxon>Acari</taxon>
        <taxon>Acariformes</taxon>
        <taxon>Sarcoptiformes</taxon>
        <taxon>Astigmata</taxon>
        <taxon>Psoroptidia</taxon>
        <taxon>Analgoidea</taxon>
        <taxon>Pyroglyphidae</taxon>
        <taxon>Dermatophagoidinae</taxon>
        <taxon>Dermatophagoides</taxon>
    </lineage>
</organism>
<keyword evidence="7" id="KW-0808">Transferase</keyword>
<dbReference type="GO" id="GO:0016020">
    <property type="term" value="C:membrane"/>
    <property type="evidence" value="ECO:0007669"/>
    <property type="project" value="UniProtKB-SubCell"/>
</dbReference>
<dbReference type="PANTHER" id="PTHR12349:SF2">
    <property type="entry name" value="PALMITOYLTRANSFERASE ZDHHC8"/>
    <property type="match status" value="1"/>
</dbReference>
<gene>
    <name evidence="11" type="primary">LOC113799139</name>
</gene>
<feature type="region of interest" description="Disordered" evidence="8">
    <location>
        <begin position="536"/>
        <end position="568"/>
    </location>
</feature>
<dbReference type="OMA" id="QYEMNYE"/>
<evidence type="ECO:0000313" key="11">
    <source>
        <dbReference type="RefSeq" id="XP_027205529.1"/>
    </source>
</evidence>
<feature type="compositionally biased region" description="Low complexity" evidence="8">
    <location>
        <begin position="303"/>
        <end position="315"/>
    </location>
</feature>
<keyword evidence="7" id="KW-0012">Acyltransferase</keyword>
<evidence type="ECO:0000256" key="3">
    <source>
        <dbReference type="ARBA" id="ARBA00022989"/>
    </source>
</evidence>
<feature type="compositionally biased region" description="Low complexity" evidence="8">
    <location>
        <begin position="605"/>
        <end position="615"/>
    </location>
</feature>
<dbReference type="OrthoDB" id="4096362at2759"/>
<evidence type="ECO:0000256" key="1">
    <source>
        <dbReference type="ARBA" id="ARBA00004141"/>
    </source>
</evidence>
<evidence type="ECO:0000256" key="6">
    <source>
        <dbReference type="ARBA" id="ARBA00047790"/>
    </source>
</evidence>
<evidence type="ECO:0000256" key="2">
    <source>
        <dbReference type="ARBA" id="ARBA00022692"/>
    </source>
</evidence>
<evidence type="ECO:0000313" key="10">
    <source>
        <dbReference type="Proteomes" id="UP000515146"/>
    </source>
</evidence>
<feature type="region of interest" description="Disordered" evidence="8">
    <location>
        <begin position="296"/>
        <end position="315"/>
    </location>
</feature>
<evidence type="ECO:0000256" key="4">
    <source>
        <dbReference type="ARBA" id="ARBA00023136"/>
    </source>
</evidence>
<protein>
    <recommendedName>
        <fullName evidence="7">Palmitoyltransferase</fullName>
        <ecNumber evidence="7">2.3.1.225</ecNumber>
    </recommendedName>
</protein>
<name>A0A6P6YKV0_DERPT</name>
<feature type="compositionally biased region" description="Low complexity" evidence="8">
    <location>
        <begin position="387"/>
        <end position="408"/>
    </location>
</feature>
<evidence type="ECO:0000256" key="7">
    <source>
        <dbReference type="RuleBase" id="RU079119"/>
    </source>
</evidence>
<comment type="catalytic activity">
    <reaction evidence="6">
        <text>L-cysteinyl-[protein] + hexadecanoyl-CoA = S-hexadecanoyl-L-cysteinyl-[protein] + CoA</text>
        <dbReference type="Rhea" id="RHEA:36683"/>
        <dbReference type="Rhea" id="RHEA-COMP:10131"/>
        <dbReference type="Rhea" id="RHEA-COMP:11032"/>
        <dbReference type="ChEBI" id="CHEBI:29950"/>
        <dbReference type="ChEBI" id="CHEBI:57287"/>
        <dbReference type="ChEBI" id="CHEBI:57379"/>
        <dbReference type="ChEBI" id="CHEBI:74151"/>
        <dbReference type="EC" id="2.3.1.225"/>
    </reaction>
    <physiologicalReaction direction="left-to-right" evidence="6">
        <dbReference type="Rhea" id="RHEA:36684"/>
    </physiologicalReaction>
</comment>
<reference evidence="11" key="1">
    <citation type="submission" date="2025-08" db="UniProtKB">
        <authorList>
            <consortium name="RefSeq"/>
        </authorList>
    </citation>
    <scope>IDENTIFICATION</scope>
    <source>
        <strain evidence="11">Airmid</strain>
    </source>
</reference>
<dbReference type="PANTHER" id="PTHR12349">
    <property type="entry name" value="ANKYRIN REPEAT AND LEM DOMAIN-CONTAINING PROTEIN 2"/>
    <property type="match status" value="1"/>
</dbReference>
<evidence type="ECO:0000256" key="5">
    <source>
        <dbReference type="ARBA" id="ARBA00023463"/>
    </source>
</evidence>
<dbReference type="GO" id="GO:0019706">
    <property type="term" value="F:protein-cysteine S-palmitoyltransferase activity"/>
    <property type="evidence" value="ECO:0007669"/>
    <property type="project" value="UniProtKB-EC"/>
</dbReference>
<dbReference type="KEGG" id="dpte:113799139"/>
<dbReference type="Proteomes" id="UP000515146">
    <property type="component" value="Unplaced"/>
</dbReference>
<dbReference type="RefSeq" id="XP_027205529.1">
    <property type="nucleotide sequence ID" value="XM_027349728.1"/>
</dbReference>
<dbReference type="InParanoid" id="A0A6P6YKV0"/>
<feature type="region of interest" description="Disordered" evidence="8">
    <location>
        <begin position="324"/>
        <end position="350"/>
    </location>
</feature>
<keyword evidence="2 7" id="KW-0812">Transmembrane</keyword>
<dbReference type="InterPro" id="IPR001594">
    <property type="entry name" value="Palmitoyltrfase_DHHC"/>
</dbReference>
<feature type="compositionally biased region" description="Polar residues" evidence="8">
    <location>
        <begin position="536"/>
        <end position="546"/>
    </location>
</feature>
<keyword evidence="10" id="KW-1185">Reference proteome</keyword>
<keyword evidence="4 7" id="KW-0472">Membrane</keyword>
<dbReference type="Pfam" id="PF01529">
    <property type="entry name" value="DHHC"/>
    <property type="match status" value="1"/>
</dbReference>
<proteinExistence type="inferred from homology"/>
<evidence type="ECO:0000256" key="8">
    <source>
        <dbReference type="SAM" id="MobiDB-lite"/>
    </source>
</evidence>
<feature type="transmembrane region" description="Helical" evidence="7">
    <location>
        <begin position="41"/>
        <end position="64"/>
    </location>
</feature>
<feature type="domain" description="Palmitoyltransferase DHHC" evidence="9">
    <location>
        <begin position="97"/>
        <end position="217"/>
    </location>
</feature>
<comment type="similarity">
    <text evidence="5">Belongs to the DHHC palmitoyltransferase family. ERF2/ZDHHC9 subfamily.</text>
</comment>
<feature type="region of interest" description="Disordered" evidence="8">
    <location>
        <begin position="605"/>
        <end position="625"/>
    </location>
</feature>
<evidence type="ECO:0000259" key="9">
    <source>
        <dbReference type="Pfam" id="PF01529"/>
    </source>
</evidence>
<feature type="transmembrane region" description="Helical" evidence="7">
    <location>
        <begin position="144"/>
        <end position="167"/>
    </location>
</feature>
<dbReference type="EC" id="2.3.1.225" evidence="7"/>
<feature type="compositionally biased region" description="Low complexity" evidence="8">
    <location>
        <begin position="332"/>
        <end position="350"/>
    </location>
</feature>
<accession>A0A6P6YKV0</accession>
<comment type="domain">
    <text evidence="7">The DHHC domain is required for palmitoyltransferase activity.</text>
</comment>
<feature type="transmembrane region" description="Helical" evidence="7">
    <location>
        <begin position="179"/>
        <end position="207"/>
    </location>
</feature>
<sequence length="625" mass="71314">MPTCKSIKRLIPASCAWILLLTTTGLFFIYPCRRLHEEYHFSITIAQAIIAFYVISNLFATTFVDPGIIKRADSDEDKDDFRAPIYKEVQIKGHTVRMKWCSTCQFYRPPRCSHCSVCDNCIEKFDHHCPWVNNCIGRRNYRHFFFFLIFLTIHMITIFSWCLIFVINNRNNVNDTAVVVSITLIVIITIFFIPIVGLTGFHIVLVVRGRTTNEQVTRKFNRQINPFSNGFGYNFIFTVCGPRYPGLHTANHLKTTPKDSDIRIYMDNKPDNNEKKLDDLNFSVVDNPKDILLERFDDGPIGNTNSNNNNPNLNQNQKRIVNESYQESSSLIRNQQQQHSNNRIQQQQQQSINRLGNNNGLKAEENHVVTMHHTENGTKETTFIALSSSSSSSNPNNNDSSNNKLSSSIFPNQYNNKISAKSLSINEKISANLMNKQQQQQQYSSPMKNDHPHHRFGGNINVNANGPEGGMLIYYSPDAGYNNVNNLLHSNNRYNSDTELQNFQSLPSSSTTQMKNNNGNFLQYIDDDDDSLDFGLNSTSSDNVTTKTKKYFKQPPPPSSSSSSKPMPFQKALDISNKIEHHHQQQQNKNNGANTGVVGRNQVENTVNNNSNRQSQYEMNYEISV</sequence>
<keyword evidence="3 7" id="KW-1133">Transmembrane helix</keyword>
<feature type="region of interest" description="Disordered" evidence="8">
    <location>
        <begin position="386"/>
        <end position="410"/>
    </location>
</feature>
<dbReference type="PROSITE" id="PS50216">
    <property type="entry name" value="DHHC"/>
    <property type="match status" value="1"/>
</dbReference>
<dbReference type="CTD" id="29801"/>